<dbReference type="AlphaFoldDB" id="A0A9X3CYC5"/>
<dbReference type="RefSeq" id="WP_266070314.1">
    <property type="nucleotide sequence ID" value="NZ_JAPJDA010000020.1"/>
</dbReference>
<dbReference type="Gene3D" id="3.60.15.10">
    <property type="entry name" value="Ribonuclease Z/Hydroxyacylglutathione hydrolase-like"/>
    <property type="match status" value="1"/>
</dbReference>
<dbReference type="PANTHER" id="PTHR42663">
    <property type="entry name" value="HYDROLASE C777.06C-RELATED-RELATED"/>
    <property type="match status" value="1"/>
</dbReference>
<dbReference type="SUPFAM" id="SSF56281">
    <property type="entry name" value="Metallo-hydrolase/oxidoreductase"/>
    <property type="match status" value="1"/>
</dbReference>
<accession>A0A9X3CYC5</accession>
<evidence type="ECO:0000259" key="1">
    <source>
        <dbReference type="SMART" id="SM00849"/>
    </source>
</evidence>
<dbReference type="InterPro" id="IPR036866">
    <property type="entry name" value="RibonucZ/Hydroxyglut_hydro"/>
</dbReference>
<keyword evidence="3" id="KW-1185">Reference proteome</keyword>
<protein>
    <submittedName>
        <fullName evidence="2">MBL fold metallo-hydrolase</fullName>
    </submittedName>
</protein>
<evidence type="ECO:0000313" key="2">
    <source>
        <dbReference type="EMBL" id="MCX2839009.1"/>
    </source>
</evidence>
<comment type="caution">
    <text evidence="2">The sequence shown here is derived from an EMBL/GenBank/DDBJ whole genome shotgun (WGS) entry which is preliminary data.</text>
</comment>
<dbReference type="Pfam" id="PF12706">
    <property type="entry name" value="Lactamase_B_2"/>
    <property type="match status" value="1"/>
</dbReference>
<dbReference type="EMBL" id="JAPJDA010000020">
    <property type="protein sequence ID" value="MCX2839009.1"/>
    <property type="molecule type" value="Genomic_DNA"/>
</dbReference>
<dbReference type="PANTHER" id="PTHR42663:SF6">
    <property type="entry name" value="HYDROLASE C777.06C-RELATED"/>
    <property type="match status" value="1"/>
</dbReference>
<dbReference type="Proteomes" id="UP001148482">
    <property type="component" value="Unassembled WGS sequence"/>
</dbReference>
<proteinExistence type="predicted"/>
<gene>
    <name evidence="2" type="ORF">OQ279_12710</name>
</gene>
<dbReference type="InterPro" id="IPR001279">
    <property type="entry name" value="Metallo-B-lactamas"/>
</dbReference>
<dbReference type="SMART" id="SM00849">
    <property type="entry name" value="Lactamase_B"/>
    <property type="match status" value="1"/>
</dbReference>
<evidence type="ECO:0000313" key="3">
    <source>
        <dbReference type="Proteomes" id="UP001148482"/>
    </source>
</evidence>
<reference evidence="2" key="1">
    <citation type="submission" date="2022-11" db="EMBL/GenBank/DDBJ databases">
        <title>Salinimicrobium profundisediminis sp. nov., isolated from deep-sea sediment of the Mariana Trench.</title>
        <authorList>
            <person name="Fu H."/>
        </authorList>
    </citation>
    <scope>NUCLEOTIDE SEQUENCE</scope>
    <source>
        <strain evidence="2">MT39</strain>
    </source>
</reference>
<organism evidence="2 3">
    <name type="scientific">Salinimicrobium profundisediminis</name>
    <dbReference type="NCBI Taxonomy" id="2994553"/>
    <lineage>
        <taxon>Bacteria</taxon>
        <taxon>Pseudomonadati</taxon>
        <taxon>Bacteroidota</taxon>
        <taxon>Flavobacteriia</taxon>
        <taxon>Flavobacteriales</taxon>
        <taxon>Flavobacteriaceae</taxon>
        <taxon>Salinimicrobium</taxon>
    </lineage>
</organism>
<sequence length="228" mass="26014">MKIKILGTRGKIEPKAEDHVNHTGFLIDDKILIDVGEEKYMDKHPKAVVFTHFHPDHAFFVPNKEKFIPKTPLFGPEAHDLIPQLKVISGKFEVEGYTFTPIPVIHALRLKSLGYIIKKAEKRIFITGDVAWIEKANLADLPPLDLVITEATFIKKGGRINRKKDRIFGHTGVPNLIRLLSPLTKKIVFCHYGEWFFEDTPHNSKQKIKALEKEIPLVPAHDGMEMEV</sequence>
<name>A0A9X3CYC5_9FLAO</name>
<feature type="domain" description="Metallo-beta-lactamase" evidence="1">
    <location>
        <begin position="21"/>
        <end position="170"/>
    </location>
</feature>